<name>A0AAN4UNH1_9RHOB</name>
<sequence>MRKSVKFDGARIERVLRGEAPTTTLNDEEKTIWSEQFRTALGEPGPKEAVFFGKLRASGKAVGLDADGNIAKAKPLA</sequence>
<dbReference type="Proteomes" id="UP000634647">
    <property type="component" value="Unassembled WGS sequence"/>
</dbReference>
<comment type="caution">
    <text evidence="1">The sequence shown here is derived from an EMBL/GenBank/DDBJ whole genome shotgun (WGS) entry which is preliminary data.</text>
</comment>
<protein>
    <submittedName>
        <fullName evidence="1">Uncharacterized protein</fullName>
    </submittedName>
</protein>
<gene>
    <name evidence="1" type="ORF">GCM10008024_02130</name>
    <name evidence="2" type="ORF">SAMN05444006_1042</name>
</gene>
<keyword evidence="3" id="KW-1185">Reference proteome</keyword>
<reference evidence="2 3" key="2">
    <citation type="submission" date="2016-10" db="EMBL/GenBank/DDBJ databases">
        <authorList>
            <person name="Varghese N."/>
            <person name="Submissions S."/>
        </authorList>
    </citation>
    <scope>NUCLEOTIDE SEQUENCE [LARGE SCALE GENOMIC DNA]</scope>
    <source>
        <strain evidence="2 3">DSM 24802</strain>
    </source>
</reference>
<dbReference type="EMBL" id="BNAB01000001">
    <property type="protein sequence ID" value="GHD98474.1"/>
    <property type="molecule type" value="Genomic_DNA"/>
</dbReference>
<proteinExistence type="predicted"/>
<dbReference type="EMBL" id="FNOB01000004">
    <property type="protein sequence ID" value="SDW46865.1"/>
    <property type="molecule type" value="Genomic_DNA"/>
</dbReference>
<dbReference type="RefSeq" id="WP_051646057.1">
    <property type="nucleotide sequence ID" value="NZ_BNAB01000001.1"/>
</dbReference>
<dbReference type="Proteomes" id="UP000199541">
    <property type="component" value="Unassembled WGS sequence"/>
</dbReference>
<evidence type="ECO:0000313" key="2">
    <source>
        <dbReference type="EMBL" id="SDW46865.1"/>
    </source>
</evidence>
<reference evidence="1" key="1">
    <citation type="journal article" date="2014" name="Int. J. Syst. Evol. Microbiol.">
        <title>Complete genome sequence of Corynebacterium casei LMG S-19264T (=DSM 44701T), isolated from a smear-ripened cheese.</title>
        <authorList>
            <consortium name="US DOE Joint Genome Institute (JGI-PGF)"/>
            <person name="Walter F."/>
            <person name="Albersmeier A."/>
            <person name="Kalinowski J."/>
            <person name="Ruckert C."/>
        </authorList>
    </citation>
    <scope>NUCLEOTIDE SEQUENCE</scope>
    <source>
        <strain evidence="1">CGMCC 1.10859</strain>
    </source>
</reference>
<evidence type="ECO:0000313" key="3">
    <source>
        <dbReference type="Proteomes" id="UP000199541"/>
    </source>
</evidence>
<evidence type="ECO:0000313" key="4">
    <source>
        <dbReference type="Proteomes" id="UP000634647"/>
    </source>
</evidence>
<accession>A0AAN4UNH1</accession>
<reference evidence="1" key="3">
    <citation type="submission" date="2023-06" db="EMBL/GenBank/DDBJ databases">
        <authorList>
            <person name="Sun Q."/>
            <person name="Zhou Y."/>
        </authorList>
    </citation>
    <scope>NUCLEOTIDE SEQUENCE</scope>
    <source>
        <strain evidence="1">CGMCC 1.10859</strain>
    </source>
</reference>
<dbReference type="AlphaFoldDB" id="A0AAN4UNH1"/>
<organism evidence="1 4">
    <name type="scientific">Allgaiera indica</name>
    <dbReference type="NCBI Taxonomy" id="765699"/>
    <lineage>
        <taxon>Bacteria</taxon>
        <taxon>Pseudomonadati</taxon>
        <taxon>Pseudomonadota</taxon>
        <taxon>Alphaproteobacteria</taxon>
        <taxon>Rhodobacterales</taxon>
        <taxon>Paracoccaceae</taxon>
        <taxon>Allgaiera</taxon>
    </lineage>
</organism>
<evidence type="ECO:0000313" key="1">
    <source>
        <dbReference type="EMBL" id="GHD98474.1"/>
    </source>
</evidence>